<dbReference type="EMBL" id="JAJSOF020000003">
    <property type="protein sequence ID" value="KAJ4449822.1"/>
    <property type="molecule type" value="Genomic_DNA"/>
</dbReference>
<dbReference type="Gene3D" id="3.30.420.10">
    <property type="entry name" value="Ribonuclease H-like superfamily/Ribonuclease H"/>
    <property type="match status" value="1"/>
</dbReference>
<gene>
    <name evidence="1" type="ORF">ANN_01228</name>
</gene>
<proteinExistence type="predicted"/>
<reference evidence="1 2" key="1">
    <citation type="journal article" date="2022" name="Allergy">
        <title>Genome assembly and annotation of Periplaneta americana reveal a comprehensive cockroach allergen profile.</title>
        <authorList>
            <person name="Wang L."/>
            <person name="Xiong Q."/>
            <person name="Saelim N."/>
            <person name="Wang L."/>
            <person name="Nong W."/>
            <person name="Wan A.T."/>
            <person name="Shi M."/>
            <person name="Liu X."/>
            <person name="Cao Q."/>
            <person name="Hui J.H.L."/>
            <person name="Sookrung N."/>
            <person name="Leung T.F."/>
            <person name="Tungtrongchitr A."/>
            <person name="Tsui S.K.W."/>
        </authorList>
    </citation>
    <scope>NUCLEOTIDE SEQUENCE [LARGE SCALE GENOMIC DNA]</scope>
    <source>
        <strain evidence="1">PWHHKU_190912</strain>
    </source>
</reference>
<organism evidence="1 2">
    <name type="scientific">Periplaneta americana</name>
    <name type="common">American cockroach</name>
    <name type="synonym">Blatta americana</name>
    <dbReference type="NCBI Taxonomy" id="6978"/>
    <lineage>
        <taxon>Eukaryota</taxon>
        <taxon>Metazoa</taxon>
        <taxon>Ecdysozoa</taxon>
        <taxon>Arthropoda</taxon>
        <taxon>Hexapoda</taxon>
        <taxon>Insecta</taxon>
        <taxon>Pterygota</taxon>
        <taxon>Neoptera</taxon>
        <taxon>Polyneoptera</taxon>
        <taxon>Dictyoptera</taxon>
        <taxon>Blattodea</taxon>
        <taxon>Blattoidea</taxon>
        <taxon>Blattidae</taxon>
        <taxon>Blattinae</taxon>
        <taxon>Periplaneta</taxon>
    </lineage>
</organism>
<evidence type="ECO:0000313" key="1">
    <source>
        <dbReference type="EMBL" id="KAJ4449822.1"/>
    </source>
</evidence>
<sequence length="299" mass="34855">MIETVTEGVQSVYSEPDYIHYTVVAVIVGFCRTFQVCRQQRLTVNIRAGIVGHNLLRIAILSSRLNGAICLEILRNKLPLLLEDVLLAMHKDVWFRRHLHLKPYRFTMVQHIADEDKMGRRDFCVEMLGRIEENETLLNHVIFSDESTFHVTGKYTNCRIWGSEPPHLHLPHVRDSPKMNVFCAFSKTKVYGPLYFQEETINCFVYLDMLPNFLIPQIDEDDQTKVKSNFSRMVHLHTTSKSRDFFRLEVFWSVDWSGGPISWPPRSPDLTPLDLFLWGSLKINCTFHPYLPISLRSET</sequence>
<name>A0ABQ8TVW1_PERAM</name>
<dbReference type="Proteomes" id="UP001148838">
    <property type="component" value="Unassembled WGS sequence"/>
</dbReference>
<comment type="caution">
    <text evidence="1">The sequence shown here is derived from an EMBL/GenBank/DDBJ whole genome shotgun (WGS) entry which is preliminary data.</text>
</comment>
<dbReference type="PANTHER" id="PTHR47326">
    <property type="entry name" value="TRANSPOSABLE ELEMENT TC3 TRANSPOSASE-LIKE PROTEIN"/>
    <property type="match status" value="1"/>
</dbReference>
<keyword evidence="2" id="KW-1185">Reference proteome</keyword>
<protein>
    <submittedName>
        <fullName evidence="1">Uncharacterized protein</fullName>
    </submittedName>
</protein>
<dbReference type="PANTHER" id="PTHR47326:SF1">
    <property type="entry name" value="HTH PSQ-TYPE DOMAIN-CONTAINING PROTEIN"/>
    <property type="match status" value="1"/>
</dbReference>
<evidence type="ECO:0000313" key="2">
    <source>
        <dbReference type="Proteomes" id="UP001148838"/>
    </source>
</evidence>
<dbReference type="InterPro" id="IPR036397">
    <property type="entry name" value="RNaseH_sf"/>
</dbReference>
<accession>A0ABQ8TVW1</accession>